<proteinExistence type="predicted"/>
<dbReference type="Pfam" id="PF13909">
    <property type="entry name" value="zf-H2C2_5"/>
    <property type="match status" value="1"/>
</dbReference>
<evidence type="ECO:0000313" key="13">
    <source>
        <dbReference type="EMBL" id="KAF8793718.1"/>
    </source>
</evidence>
<evidence type="ECO:0000256" key="9">
    <source>
        <dbReference type="ARBA" id="ARBA00023163"/>
    </source>
</evidence>
<evidence type="ECO:0000256" key="5">
    <source>
        <dbReference type="ARBA" id="ARBA00022771"/>
    </source>
</evidence>
<feature type="domain" description="C2H2-type" evidence="12">
    <location>
        <begin position="41"/>
        <end position="68"/>
    </location>
</feature>
<comment type="subcellular location">
    <subcellularLocation>
        <location evidence="2">Nucleus</location>
    </subcellularLocation>
</comment>
<dbReference type="FunFam" id="3.30.160.60:FF:000097">
    <property type="entry name" value="Zinc finger protein"/>
    <property type="match status" value="1"/>
</dbReference>
<keyword evidence="10" id="KW-0539">Nucleus</keyword>
<evidence type="ECO:0000313" key="14">
    <source>
        <dbReference type="Proteomes" id="UP000807504"/>
    </source>
</evidence>
<keyword evidence="5 11" id="KW-0863">Zinc-finger</keyword>
<dbReference type="GO" id="GO:0000981">
    <property type="term" value="F:DNA-binding transcription factor activity, RNA polymerase II-specific"/>
    <property type="evidence" value="ECO:0007669"/>
    <property type="project" value="TreeGrafter"/>
</dbReference>
<reference evidence="13" key="2">
    <citation type="submission" date="2020-06" db="EMBL/GenBank/DDBJ databases">
        <authorList>
            <person name="Sheffer M."/>
        </authorList>
    </citation>
    <scope>NUCLEOTIDE SEQUENCE</scope>
</reference>
<evidence type="ECO:0000259" key="12">
    <source>
        <dbReference type="PROSITE" id="PS50157"/>
    </source>
</evidence>
<dbReference type="SUPFAM" id="SSF57667">
    <property type="entry name" value="beta-beta-alpha zinc fingers"/>
    <property type="match status" value="1"/>
</dbReference>
<comment type="caution">
    <text evidence="13">The sequence shown here is derived from an EMBL/GenBank/DDBJ whole genome shotgun (WGS) entry which is preliminary data.</text>
</comment>
<dbReference type="InterPro" id="IPR013087">
    <property type="entry name" value="Znf_C2H2_type"/>
</dbReference>
<evidence type="ECO:0000256" key="7">
    <source>
        <dbReference type="ARBA" id="ARBA00023015"/>
    </source>
</evidence>
<dbReference type="GO" id="GO:0003677">
    <property type="term" value="F:DNA binding"/>
    <property type="evidence" value="ECO:0007669"/>
    <property type="project" value="UniProtKB-KW"/>
</dbReference>
<protein>
    <submittedName>
        <fullName evidence="13">Zinc finger and BTB domain-containing protein like</fullName>
    </submittedName>
</protein>
<dbReference type="Gene3D" id="3.30.160.60">
    <property type="entry name" value="Classic Zinc Finger"/>
    <property type="match status" value="2"/>
</dbReference>
<dbReference type="GO" id="GO:0008270">
    <property type="term" value="F:zinc ion binding"/>
    <property type="evidence" value="ECO:0007669"/>
    <property type="project" value="UniProtKB-KW"/>
</dbReference>
<dbReference type="EMBL" id="JABXBU010000002">
    <property type="protein sequence ID" value="KAF8793718.1"/>
    <property type="molecule type" value="Genomic_DNA"/>
</dbReference>
<dbReference type="InterPro" id="IPR036236">
    <property type="entry name" value="Znf_C2H2_sf"/>
</dbReference>
<sequence>MEYYSYGSTDKCVCMQSFQHKHLTETVFNNGFDMVIETDIFRCNKCSYQTSRKQCMQRHMRTHTGERPFGCVQCGKRFRLRHHWKNHILAL</sequence>
<keyword evidence="8" id="KW-0238">DNA-binding</keyword>
<dbReference type="PANTHER" id="PTHR24394:SF29">
    <property type="entry name" value="MYONEURIN"/>
    <property type="match status" value="1"/>
</dbReference>
<keyword evidence="9" id="KW-0804">Transcription</keyword>
<name>A0A8T0FU37_ARGBR</name>
<dbReference type="Proteomes" id="UP000807504">
    <property type="component" value="Unassembled WGS sequence"/>
</dbReference>
<keyword evidence="3" id="KW-0479">Metal-binding</keyword>
<reference evidence="13" key="1">
    <citation type="journal article" date="2020" name="bioRxiv">
        <title>Chromosome-level reference genome of the European wasp spider Argiope bruennichi: a resource for studies on range expansion and evolutionary adaptation.</title>
        <authorList>
            <person name="Sheffer M.M."/>
            <person name="Hoppe A."/>
            <person name="Krehenwinkel H."/>
            <person name="Uhl G."/>
            <person name="Kuss A.W."/>
            <person name="Jensen L."/>
            <person name="Jensen C."/>
            <person name="Gillespie R.G."/>
            <person name="Hoff K.J."/>
            <person name="Prost S."/>
        </authorList>
    </citation>
    <scope>NUCLEOTIDE SEQUENCE</scope>
</reference>
<evidence type="ECO:0000256" key="11">
    <source>
        <dbReference type="PROSITE-ProRule" id="PRU00042"/>
    </source>
</evidence>
<evidence type="ECO:0000256" key="1">
    <source>
        <dbReference type="ARBA" id="ARBA00003767"/>
    </source>
</evidence>
<evidence type="ECO:0000256" key="10">
    <source>
        <dbReference type="ARBA" id="ARBA00023242"/>
    </source>
</evidence>
<evidence type="ECO:0000256" key="8">
    <source>
        <dbReference type="ARBA" id="ARBA00023125"/>
    </source>
</evidence>
<keyword evidence="14" id="KW-1185">Reference proteome</keyword>
<evidence type="ECO:0000256" key="2">
    <source>
        <dbReference type="ARBA" id="ARBA00004123"/>
    </source>
</evidence>
<keyword evidence="4" id="KW-0677">Repeat</keyword>
<gene>
    <name evidence="13" type="ORF">HNY73_001763</name>
</gene>
<evidence type="ECO:0000256" key="3">
    <source>
        <dbReference type="ARBA" id="ARBA00022723"/>
    </source>
</evidence>
<evidence type="ECO:0000256" key="6">
    <source>
        <dbReference type="ARBA" id="ARBA00022833"/>
    </source>
</evidence>
<dbReference type="PANTHER" id="PTHR24394">
    <property type="entry name" value="ZINC FINGER PROTEIN"/>
    <property type="match status" value="1"/>
</dbReference>
<keyword evidence="7" id="KW-0805">Transcription regulation</keyword>
<organism evidence="13 14">
    <name type="scientific">Argiope bruennichi</name>
    <name type="common">Wasp spider</name>
    <name type="synonym">Aranea bruennichi</name>
    <dbReference type="NCBI Taxonomy" id="94029"/>
    <lineage>
        <taxon>Eukaryota</taxon>
        <taxon>Metazoa</taxon>
        <taxon>Ecdysozoa</taxon>
        <taxon>Arthropoda</taxon>
        <taxon>Chelicerata</taxon>
        <taxon>Arachnida</taxon>
        <taxon>Araneae</taxon>
        <taxon>Araneomorphae</taxon>
        <taxon>Entelegynae</taxon>
        <taxon>Araneoidea</taxon>
        <taxon>Araneidae</taxon>
        <taxon>Argiope</taxon>
    </lineage>
</organism>
<accession>A0A8T0FU37</accession>
<comment type="function">
    <text evidence="1">May be involved in transcriptional regulation.</text>
</comment>
<dbReference type="PROSITE" id="PS50157">
    <property type="entry name" value="ZINC_FINGER_C2H2_2"/>
    <property type="match status" value="1"/>
</dbReference>
<dbReference type="SMART" id="SM00355">
    <property type="entry name" value="ZnF_C2H2"/>
    <property type="match status" value="2"/>
</dbReference>
<dbReference type="GO" id="GO:0005634">
    <property type="term" value="C:nucleus"/>
    <property type="evidence" value="ECO:0007669"/>
    <property type="project" value="UniProtKB-SubCell"/>
</dbReference>
<keyword evidence="6" id="KW-0862">Zinc</keyword>
<dbReference type="AlphaFoldDB" id="A0A8T0FU37"/>
<evidence type="ECO:0000256" key="4">
    <source>
        <dbReference type="ARBA" id="ARBA00022737"/>
    </source>
</evidence>